<dbReference type="Gene3D" id="3.30.750.140">
    <property type="match status" value="1"/>
</dbReference>
<evidence type="ECO:0000313" key="7">
    <source>
        <dbReference type="Proteomes" id="UP000219271"/>
    </source>
</evidence>
<dbReference type="RefSeq" id="WP_097096809.1">
    <property type="nucleotide sequence ID" value="NZ_OCMY01000001.1"/>
</dbReference>
<dbReference type="AlphaFoldDB" id="A0A286BXR1"/>
<evidence type="ECO:0000256" key="2">
    <source>
        <dbReference type="ARBA" id="ARBA00009149"/>
    </source>
</evidence>
<dbReference type="GO" id="GO:0044780">
    <property type="term" value="P:bacterial-type flagellum assembly"/>
    <property type="evidence" value="ECO:0007669"/>
    <property type="project" value="InterPro"/>
</dbReference>
<dbReference type="InterPro" id="IPR021136">
    <property type="entry name" value="Flagellar_hook_control-like_C"/>
</dbReference>
<dbReference type="GO" id="GO:0009424">
    <property type="term" value="C:bacterial-type flagellum hook"/>
    <property type="evidence" value="ECO:0007669"/>
    <property type="project" value="InterPro"/>
</dbReference>
<protein>
    <submittedName>
        <fullName evidence="6">Flagellar hook-length control protein FliK</fullName>
    </submittedName>
</protein>
<keyword evidence="6" id="KW-0969">Cilium</keyword>
<dbReference type="Proteomes" id="UP000219271">
    <property type="component" value="Unassembled WGS sequence"/>
</dbReference>
<dbReference type="PANTHER" id="PTHR37533:SF2">
    <property type="entry name" value="FLAGELLAR HOOK-LENGTH CONTROL PROTEIN"/>
    <property type="match status" value="1"/>
</dbReference>
<evidence type="ECO:0000313" key="6">
    <source>
        <dbReference type="EMBL" id="SOD38949.1"/>
    </source>
</evidence>
<dbReference type="InterPro" id="IPR001635">
    <property type="entry name" value="Flag_hook_Flik"/>
</dbReference>
<accession>A0A286BXR1</accession>
<name>A0A286BXR1_9GAMM</name>
<keyword evidence="6" id="KW-0282">Flagellum</keyword>
<keyword evidence="3" id="KW-1005">Bacterial flagellum biogenesis</keyword>
<evidence type="ECO:0000259" key="5">
    <source>
        <dbReference type="Pfam" id="PF02120"/>
    </source>
</evidence>
<sequence>MNIDVTALLSGGADLLPAKGKFTGADFAVALDDKLQNLGLVHTALPTGPAMLLPGDVALADLMPELEAAVLPVELSDALPSDLAAALDSLVPQQGETLVEQAEREADPLALLETLVPGNPQWQLQQLVSHNVASAADNGITVKAAKDPAPLTEAFGALAKAAATETKTPGPGKEPSLASMIASSSAAPQHSETLPGNEASVVAAVAAPVSAPVRNNVSISAVATVPYAPQTPEWKQAVSQQIVMFSRNGVHNAEIRLHPEELGSLQISLRLHQEQAQIHIVSEHAQVRHALEQAMPQLRAAMAESGLQLSQASVSADNPYAGAGAQGESSENQHPAPQQGDENSVEEETSPVVINQTAGNIHGINTFA</sequence>
<comment type="similarity">
    <text evidence="2">Belongs to the FliK family.</text>
</comment>
<dbReference type="EMBL" id="OCMY01000001">
    <property type="protein sequence ID" value="SOD38949.1"/>
    <property type="molecule type" value="Genomic_DNA"/>
</dbReference>
<dbReference type="Pfam" id="PF02120">
    <property type="entry name" value="Flg_hook"/>
    <property type="match status" value="1"/>
</dbReference>
<feature type="region of interest" description="Disordered" evidence="4">
    <location>
        <begin position="162"/>
        <end position="193"/>
    </location>
</feature>
<dbReference type="InterPro" id="IPR052563">
    <property type="entry name" value="FliK"/>
</dbReference>
<organism evidence="6 7">
    <name type="scientific">Candidatus Pantoea floridensis</name>
    <dbReference type="NCBI Taxonomy" id="1938870"/>
    <lineage>
        <taxon>Bacteria</taxon>
        <taxon>Pseudomonadati</taxon>
        <taxon>Pseudomonadota</taxon>
        <taxon>Gammaproteobacteria</taxon>
        <taxon>Enterobacterales</taxon>
        <taxon>Erwiniaceae</taxon>
        <taxon>Pantoea</taxon>
    </lineage>
</organism>
<dbReference type="PANTHER" id="PTHR37533">
    <property type="entry name" value="FLAGELLAR HOOK-LENGTH CONTROL PROTEIN"/>
    <property type="match status" value="1"/>
</dbReference>
<comment type="function">
    <text evidence="1">Controls the length of the flagellar hook.</text>
</comment>
<keyword evidence="6" id="KW-0966">Cell projection</keyword>
<dbReference type="CDD" id="cd17470">
    <property type="entry name" value="T3SS_Flik_C"/>
    <property type="match status" value="1"/>
</dbReference>
<evidence type="ECO:0000256" key="3">
    <source>
        <dbReference type="ARBA" id="ARBA00022795"/>
    </source>
</evidence>
<evidence type="ECO:0000256" key="1">
    <source>
        <dbReference type="ARBA" id="ARBA00003944"/>
    </source>
</evidence>
<feature type="domain" description="Flagellar hook-length control protein-like C-terminal" evidence="5">
    <location>
        <begin position="240"/>
        <end position="319"/>
    </location>
</feature>
<gene>
    <name evidence="6" type="ORF">SAMN06273570_3386</name>
</gene>
<feature type="compositionally biased region" description="Low complexity" evidence="4">
    <location>
        <begin position="162"/>
        <end position="187"/>
    </location>
</feature>
<feature type="region of interest" description="Disordered" evidence="4">
    <location>
        <begin position="317"/>
        <end position="368"/>
    </location>
</feature>
<keyword evidence="7" id="KW-1185">Reference proteome</keyword>
<proteinExistence type="inferred from homology"/>
<dbReference type="OrthoDB" id="1792985at2"/>
<dbReference type="PRINTS" id="PR01007">
    <property type="entry name" value="FLGHOOKFLIK"/>
</dbReference>
<reference evidence="7" key="1">
    <citation type="submission" date="2017-09" db="EMBL/GenBank/DDBJ databases">
        <authorList>
            <person name="Varghese N."/>
            <person name="Submissions S."/>
        </authorList>
    </citation>
    <scope>NUCLEOTIDE SEQUENCE [LARGE SCALE GENOMIC DNA]</scope>
    <source>
        <strain evidence="7">JKS000234</strain>
    </source>
</reference>
<feature type="compositionally biased region" description="Polar residues" evidence="4">
    <location>
        <begin position="327"/>
        <end position="342"/>
    </location>
</feature>
<evidence type="ECO:0000256" key="4">
    <source>
        <dbReference type="SAM" id="MobiDB-lite"/>
    </source>
</evidence>
<dbReference type="InterPro" id="IPR038610">
    <property type="entry name" value="FliK-like_C_sf"/>
</dbReference>